<dbReference type="EMBL" id="GL349494">
    <property type="protein sequence ID" value="KNC55016.1"/>
    <property type="molecule type" value="Genomic_DNA"/>
</dbReference>
<dbReference type="InterPro" id="IPR000219">
    <property type="entry name" value="DH_dom"/>
</dbReference>
<dbReference type="SUPFAM" id="SSF48065">
    <property type="entry name" value="DBL homology domain (DH-domain)"/>
    <property type="match status" value="1"/>
</dbReference>
<dbReference type="InterPro" id="IPR035899">
    <property type="entry name" value="DBL_dom_sf"/>
</dbReference>
<keyword evidence="1" id="KW-0175">Coiled coil</keyword>
<dbReference type="GO" id="GO:0005085">
    <property type="term" value="F:guanyl-nucleotide exchange factor activity"/>
    <property type="evidence" value="ECO:0007669"/>
    <property type="project" value="InterPro"/>
</dbReference>
<dbReference type="PROSITE" id="PS50010">
    <property type="entry name" value="DH_2"/>
    <property type="match status" value="1"/>
</dbReference>
<evidence type="ECO:0000313" key="4">
    <source>
        <dbReference type="Proteomes" id="UP000054408"/>
    </source>
</evidence>
<sequence length="631" mass="64731">MSLGTELAAANAQLPGGFSADVELAANAHDGDVGKTAQMTSTEHLGRAANAFRMLSSSMAAYLSPDDVEIINSMAGGAAGIMPLPPPPALPDIASGMPSIVIRREALDAAVAEAAAKADAAERSVETIVAEIDASERDHALRLEALVALRAAAYAAMTSSGARYSARVWPASIDTLFGNVDALAAASSDLVAALDAARSHSPAARLEAICAALAAAAAPIARAYGEYLVDAHARIKLLRLLSASEANDPTLRDGLAALVSAGRADDAWAASGRFAPLASLPLEALISSVAQRPGKYNVLMTTVLATLDAVEPETKAKLDLRSMNIRAAASAAGELAASTQAEPPEISSGIQANDPGGLSVAMLDAARLFRVYAADMKSLRKAAEKHSKWRLVGRGKASRSAAALNAIYGSAETARRLTSLVIARLAAASLNPGAYNVLQVDAVYGDAPLTCVLFSTHLIFTFPLANDAAQALPQAAPAFVFDLADPSFAITPVDGHADRLAVSDSALGAFTLFFPAPRDASILHARCLAFHLFELQLAAVRASRAVAASIAALPPGPAADAVEANIARATLGLTAFADDTEAEDFADAITIALGHSAPLTLPSLLVCPDCGIEAKFCPACGAARPSRSPMP</sequence>
<evidence type="ECO:0000256" key="1">
    <source>
        <dbReference type="SAM" id="Coils"/>
    </source>
</evidence>
<dbReference type="Gene3D" id="1.20.900.10">
    <property type="entry name" value="Dbl homology (DH) domain"/>
    <property type="match status" value="1"/>
</dbReference>
<reference evidence="3 4" key="1">
    <citation type="submission" date="2010-05" db="EMBL/GenBank/DDBJ databases">
        <title>The Genome Sequence of Thecamonas trahens ATCC 50062.</title>
        <authorList>
            <consortium name="The Broad Institute Genome Sequencing Platform"/>
            <person name="Russ C."/>
            <person name="Cuomo C."/>
            <person name="Shea T."/>
            <person name="Young S.K."/>
            <person name="Zeng Q."/>
            <person name="Koehrsen M."/>
            <person name="Haas B."/>
            <person name="Borodovsky M."/>
            <person name="Guigo R."/>
            <person name="Alvarado L."/>
            <person name="Berlin A."/>
            <person name="Bochicchio J."/>
            <person name="Borenstein D."/>
            <person name="Chapman S."/>
            <person name="Chen Z."/>
            <person name="Freedman E."/>
            <person name="Gellesch M."/>
            <person name="Goldberg J."/>
            <person name="Griggs A."/>
            <person name="Gujja S."/>
            <person name="Heilman E."/>
            <person name="Heiman D."/>
            <person name="Hepburn T."/>
            <person name="Howarth C."/>
            <person name="Jen D."/>
            <person name="Larson L."/>
            <person name="Mehta T."/>
            <person name="Park D."/>
            <person name="Pearson M."/>
            <person name="Roberts A."/>
            <person name="Saif S."/>
            <person name="Shenoy N."/>
            <person name="Sisk P."/>
            <person name="Stolte C."/>
            <person name="Sykes S."/>
            <person name="Thomson T."/>
            <person name="Walk T."/>
            <person name="White J."/>
            <person name="Yandava C."/>
            <person name="Burger G."/>
            <person name="Gray M.W."/>
            <person name="Holland P.W.H."/>
            <person name="King N."/>
            <person name="Lang F.B.F."/>
            <person name="Roger A.J."/>
            <person name="Ruiz-Trillo I."/>
            <person name="Lander E."/>
            <person name="Nusbaum C."/>
        </authorList>
    </citation>
    <scope>NUCLEOTIDE SEQUENCE [LARGE SCALE GENOMIC DNA]</scope>
    <source>
        <strain evidence="3 4">ATCC 50062</strain>
    </source>
</reference>
<gene>
    <name evidence="3" type="ORF">AMSG_10608</name>
</gene>
<evidence type="ECO:0000313" key="3">
    <source>
        <dbReference type="EMBL" id="KNC55016.1"/>
    </source>
</evidence>
<accession>A0A0L0DSK5</accession>
<keyword evidence="4" id="KW-1185">Reference proteome</keyword>
<feature type="coiled-coil region" evidence="1">
    <location>
        <begin position="104"/>
        <end position="138"/>
    </location>
</feature>
<dbReference type="AlphaFoldDB" id="A0A0L0DSK5"/>
<name>A0A0L0DSK5_THETB</name>
<evidence type="ECO:0000259" key="2">
    <source>
        <dbReference type="PROSITE" id="PS50010"/>
    </source>
</evidence>
<dbReference type="Proteomes" id="UP000054408">
    <property type="component" value="Unassembled WGS sequence"/>
</dbReference>
<proteinExistence type="predicted"/>
<organism evidence="3 4">
    <name type="scientific">Thecamonas trahens ATCC 50062</name>
    <dbReference type="NCBI Taxonomy" id="461836"/>
    <lineage>
        <taxon>Eukaryota</taxon>
        <taxon>Apusozoa</taxon>
        <taxon>Apusomonadida</taxon>
        <taxon>Apusomonadidae</taxon>
        <taxon>Thecamonas</taxon>
    </lineage>
</organism>
<protein>
    <recommendedName>
        <fullName evidence="2">DH domain-containing protein</fullName>
    </recommendedName>
</protein>
<feature type="domain" description="DH" evidence="2">
    <location>
        <begin position="124"/>
        <end position="342"/>
    </location>
</feature>
<dbReference type="GeneID" id="25568790"/>
<dbReference type="RefSeq" id="XP_013753327.1">
    <property type="nucleotide sequence ID" value="XM_013897873.1"/>
</dbReference>